<dbReference type="GO" id="GO:0016020">
    <property type="term" value="C:membrane"/>
    <property type="evidence" value="ECO:0007669"/>
    <property type="project" value="UniProtKB-SubCell"/>
</dbReference>
<dbReference type="GO" id="GO:0022857">
    <property type="term" value="F:transmembrane transporter activity"/>
    <property type="evidence" value="ECO:0007669"/>
    <property type="project" value="InterPro"/>
</dbReference>
<protein>
    <recommendedName>
        <fullName evidence="3">Major facilitator superfamily (MFS) profile domain-containing protein</fullName>
    </recommendedName>
</protein>
<dbReference type="Pfam" id="PF07690">
    <property type="entry name" value="MFS_1"/>
    <property type="match status" value="1"/>
</dbReference>
<evidence type="ECO:0000259" key="3">
    <source>
        <dbReference type="PROSITE" id="PS50850"/>
    </source>
</evidence>
<keyword evidence="2" id="KW-1133">Transmembrane helix</keyword>
<feature type="transmembrane region" description="Helical" evidence="2">
    <location>
        <begin position="34"/>
        <end position="56"/>
    </location>
</feature>
<dbReference type="PROSITE" id="PS50850">
    <property type="entry name" value="MFS"/>
    <property type="match status" value="1"/>
</dbReference>
<dbReference type="AlphaFoldDB" id="A0AAV2RNP4"/>
<gene>
    <name evidence="4" type="ORF">MNOR_LOCUS26862</name>
</gene>
<evidence type="ECO:0000256" key="2">
    <source>
        <dbReference type="SAM" id="Phobius"/>
    </source>
</evidence>
<feature type="non-terminal residue" evidence="4">
    <location>
        <position position="105"/>
    </location>
</feature>
<dbReference type="InterPro" id="IPR011701">
    <property type="entry name" value="MFS"/>
</dbReference>
<comment type="caution">
    <text evidence="4">The sequence shown here is derived from an EMBL/GenBank/DDBJ whole genome shotgun (WGS) entry which is preliminary data.</text>
</comment>
<feature type="transmembrane region" description="Helical" evidence="2">
    <location>
        <begin position="68"/>
        <end position="88"/>
    </location>
</feature>
<accession>A0AAV2RNP4</accession>
<comment type="subcellular location">
    <subcellularLocation>
        <location evidence="1">Membrane</location>
        <topology evidence="1">Multi-pass membrane protein</topology>
    </subcellularLocation>
</comment>
<evidence type="ECO:0000256" key="1">
    <source>
        <dbReference type="ARBA" id="ARBA00004141"/>
    </source>
</evidence>
<organism evidence="4 5">
    <name type="scientific">Meganyctiphanes norvegica</name>
    <name type="common">Northern krill</name>
    <name type="synonym">Thysanopoda norvegica</name>
    <dbReference type="NCBI Taxonomy" id="48144"/>
    <lineage>
        <taxon>Eukaryota</taxon>
        <taxon>Metazoa</taxon>
        <taxon>Ecdysozoa</taxon>
        <taxon>Arthropoda</taxon>
        <taxon>Crustacea</taxon>
        <taxon>Multicrustacea</taxon>
        <taxon>Malacostraca</taxon>
        <taxon>Eumalacostraca</taxon>
        <taxon>Eucarida</taxon>
        <taxon>Euphausiacea</taxon>
        <taxon>Euphausiidae</taxon>
        <taxon>Meganyctiphanes</taxon>
    </lineage>
</organism>
<keyword evidence="2" id="KW-0812">Transmembrane</keyword>
<dbReference type="Proteomes" id="UP001497623">
    <property type="component" value="Unassembled WGS sequence"/>
</dbReference>
<proteinExistence type="predicted"/>
<keyword evidence="2" id="KW-0472">Membrane</keyword>
<evidence type="ECO:0000313" key="5">
    <source>
        <dbReference type="Proteomes" id="UP001497623"/>
    </source>
</evidence>
<dbReference type="InterPro" id="IPR036259">
    <property type="entry name" value="MFS_trans_sf"/>
</dbReference>
<feature type="domain" description="Major facilitator superfamily (MFS) profile" evidence="3">
    <location>
        <begin position="1"/>
        <end position="105"/>
    </location>
</feature>
<sequence>MNLAGVMSVWAQTSAVLPQITKDSNSQPYLNQDMASWFSSLPMLMAIPGSLIGGWLIEHLGPRRFQLITGPILMASAVLLSVIGWPSMQNIFQPVTLLMSARFIQ</sequence>
<dbReference type="SUPFAM" id="SSF103473">
    <property type="entry name" value="MFS general substrate transporter"/>
    <property type="match status" value="1"/>
</dbReference>
<evidence type="ECO:0000313" key="4">
    <source>
        <dbReference type="EMBL" id="CAL4131813.1"/>
    </source>
</evidence>
<dbReference type="Gene3D" id="1.20.1250.20">
    <property type="entry name" value="MFS general substrate transporter like domains"/>
    <property type="match status" value="1"/>
</dbReference>
<dbReference type="InterPro" id="IPR020846">
    <property type="entry name" value="MFS_dom"/>
</dbReference>
<keyword evidence="5" id="KW-1185">Reference proteome</keyword>
<reference evidence="4 5" key="1">
    <citation type="submission" date="2024-05" db="EMBL/GenBank/DDBJ databases">
        <authorList>
            <person name="Wallberg A."/>
        </authorList>
    </citation>
    <scope>NUCLEOTIDE SEQUENCE [LARGE SCALE GENOMIC DNA]</scope>
</reference>
<name>A0AAV2RNP4_MEGNR</name>
<dbReference type="EMBL" id="CAXKWB010027413">
    <property type="protein sequence ID" value="CAL4131813.1"/>
    <property type="molecule type" value="Genomic_DNA"/>
</dbReference>